<keyword evidence="3" id="KW-1185">Reference proteome</keyword>
<evidence type="ECO:0000256" key="1">
    <source>
        <dbReference type="SAM" id="Phobius"/>
    </source>
</evidence>
<organism evidence="2 3">
    <name type="scientific">Gracilariopsis chorda</name>
    <dbReference type="NCBI Taxonomy" id="448386"/>
    <lineage>
        <taxon>Eukaryota</taxon>
        <taxon>Rhodophyta</taxon>
        <taxon>Florideophyceae</taxon>
        <taxon>Rhodymeniophycidae</taxon>
        <taxon>Gracilariales</taxon>
        <taxon>Gracilariaceae</taxon>
        <taxon>Gracilariopsis</taxon>
    </lineage>
</organism>
<reference evidence="2 3" key="1">
    <citation type="journal article" date="2018" name="Mol. Biol. Evol.">
        <title>Analysis of the draft genome of the red seaweed Gracilariopsis chorda provides insights into genome size evolution in Rhodophyta.</title>
        <authorList>
            <person name="Lee J."/>
            <person name="Yang E.C."/>
            <person name="Graf L."/>
            <person name="Yang J.H."/>
            <person name="Qiu H."/>
            <person name="Zel Zion U."/>
            <person name="Chan C.X."/>
            <person name="Stephens T.G."/>
            <person name="Weber A.P.M."/>
            <person name="Boo G.H."/>
            <person name="Boo S.M."/>
            <person name="Kim K.M."/>
            <person name="Shin Y."/>
            <person name="Jung M."/>
            <person name="Lee S.J."/>
            <person name="Yim H.S."/>
            <person name="Lee J.H."/>
            <person name="Bhattacharya D."/>
            <person name="Yoon H.S."/>
        </authorList>
    </citation>
    <scope>NUCLEOTIDE SEQUENCE [LARGE SCALE GENOMIC DNA]</scope>
    <source>
        <strain evidence="2 3">SKKU-2015</strain>
        <tissue evidence="2">Whole body</tissue>
    </source>
</reference>
<sequence>MGHILFVIGMYNAASDPTEYSLQRLALAVVNAMLTLTLLVVVQRVVSRRLREGDFVFALANASLIPDVENAVPAAQNHRPCGFVYQLLLGGFLSALAAAEIFFLVRQLPFTEMA</sequence>
<dbReference type="Proteomes" id="UP000247409">
    <property type="component" value="Unassembled WGS sequence"/>
</dbReference>
<evidence type="ECO:0000313" key="2">
    <source>
        <dbReference type="EMBL" id="PXF41334.1"/>
    </source>
</evidence>
<dbReference type="EMBL" id="NBIV01000221">
    <property type="protein sequence ID" value="PXF41334.1"/>
    <property type="molecule type" value="Genomic_DNA"/>
</dbReference>
<protein>
    <submittedName>
        <fullName evidence="2">Uncharacterized protein</fullName>
    </submittedName>
</protein>
<accession>A0A2V3IGW7</accession>
<keyword evidence="1" id="KW-0472">Membrane</keyword>
<keyword evidence="1" id="KW-1133">Transmembrane helix</keyword>
<evidence type="ECO:0000313" key="3">
    <source>
        <dbReference type="Proteomes" id="UP000247409"/>
    </source>
</evidence>
<keyword evidence="1" id="KW-0812">Transmembrane</keyword>
<dbReference type="AlphaFoldDB" id="A0A2V3IGW7"/>
<feature type="transmembrane region" description="Helical" evidence="1">
    <location>
        <begin position="25"/>
        <end position="42"/>
    </location>
</feature>
<comment type="caution">
    <text evidence="2">The sequence shown here is derived from an EMBL/GenBank/DDBJ whole genome shotgun (WGS) entry which is preliminary data.</text>
</comment>
<proteinExistence type="predicted"/>
<gene>
    <name evidence="2" type="ORF">BWQ96_08949</name>
</gene>
<name>A0A2V3IGW7_9FLOR</name>
<feature type="transmembrane region" description="Helical" evidence="1">
    <location>
        <begin position="83"/>
        <end position="105"/>
    </location>
</feature>